<evidence type="ECO:0000313" key="2">
    <source>
        <dbReference type="Proteomes" id="UP000189739"/>
    </source>
</evidence>
<proteinExistence type="predicted"/>
<name>A0A1S9PBJ1_9SPHI</name>
<dbReference type="EMBL" id="MBTF01000034">
    <property type="protein sequence ID" value="OOQ58330.1"/>
    <property type="molecule type" value="Genomic_DNA"/>
</dbReference>
<keyword evidence="2" id="KW-1185">Reference proteome</keyword>
<dbReference type="STRING" id="1792845.BC343_11900"/>
<accession>A0A1S9PBJ1</accession>
<protein>
    <recommendedName>
        <fullName evidence="3">Prepilin-type N-terminal cleavage/methylation domain-containing protein</fullName>
    </recommendedName>
</protein>
<comment type="caution">
    <text evidence="1">The sequence shown here is derived from an EMBL/GenBank/DDBJ whole genome shotgun (WGS) entry which is preliminary data.</text>
</comment>
<organism evidence="1 2">
    <name type="scientific">Mucilaginibacter pedocola</name>
    <dbReference type="NCBI Taxonomy" id="1792845"/>
    <lineage>
        <taxon>Bacteria</taxon>
        <taxon>Pseudomonadati</taxon>
        <taxon>Bacteroidota</taxon>
        <taxon>Sphingobacteriia</taxon>
        <taxon>Sphingobacteriales</taxon>
        <taxon>Sphingobacteriaceae</taxon>
        <taxon>Mucilaginibacter</taxon>
    </lineage>
</organism>
<evidence type="ECO:0000313" key="1">
    <source>
        <dbReference type="EMBL" id="OOQ58330.1"/>
    </source>
</evidence>
<dbReference type="AlphaFoldDB" id="A0A1S9PBJ1"/>
<dbReference type="OrthoDB" id="794187at2"/>
<evidence type="ECO:0008006" key="3">
    <source>
        <dbReference type="Google" id="ProtNLM"/>
    </source>
</evidence>
<sequence length="163" mass="18527">MNRKIKAFTIMEVTVSMLLAAIVVAVGFTAYDIMARSYAAYHKKHEGLSVLIQTDKLLQREFAGAIAIRFDGTGLALQDTGRIIRYEFSPEGILRREANTDTLKLQVSNVRYWFESQEITQPAELQLIDGLSFSALYEGKTFMYHYHKKYSSAELVSNTQHAH</sequence>
<dbReference type="RefSeq" id="WP_078350079.1">
    <property type="nucleotide sequence ID" value="NZ_MBTF01000034.1"/>
</dbReference>
<dbReference type="Proteomes" id="UP000189739">
    <property type="component" value="Unassembled WGS sequence"/>
</dbReference>
<reference evidence="1 2" key="1">
    <citation type="submission" date="2016-07" db="EMBL/GenBank/DDBJ databases">
        <title>Genomic analysis of zinc-resistant bacterium Mucilaginibacter pedocola TBZ30.</title>
        <authorList>
            <person name="Huang J."/>
            <person name="Tang J."/>
        </authorList>
    </citation>
    <scope>NUCLEOTIDE SEQUENCE [LARGE SCALE GENOMIC DNA]</scope>
    <source>
        <strain evidence="1 2">TBZ30</strain>
    </source>
</reference>
<gene>
    <name evidence="1" type="ORF">BC343_11900</name>
</gene>